<evidence type="ECO:0000313" key="3">
    <source>
        <dbReference type="Proteomes" id="UP001153076"/>
    </source>
</evidence>
<evidence type="ECO:0000313" key="2">
    <source>
        <dbReference type="EMBL" id="KAJ8446115.1"/>
    </source>
</evidence>
<evidence type="ECO:0000256" key="1">
    <source>
        <dbReference type="SAM" id="MobiDB-lite"/>
    </source>
</evidence>
<name>A0A9Q1QN24_9CARY</name>
<proteinExistence type="predicted"/>
<protein>
    <submittedName>
        <fullName evidence="2">Uncharacterized protein</fullName>
    </submittedName>
</protein>
<dbReference type="OrthoDB" id="1844242at2759"/>
<gene>
    <name evidence="2" type="ORF">Cgig2_000912</name>
</gene>
<dbReference type="AlphaFoldDB" id="A0A9Q1QN24"/>
<accession>A0A9Q1QN24</accession>
<sequence>MDLDIYQMLDMYRDAKAKLKENGFQVPEYAVNSENPHDDNVSNDDMEYEVHKLGEDEFMGLVAMRKPSRVAEYEDNNGGDEGDRKANEVGDNGEDSSEDSDIDESGKDVDEEGDVISLIDVDEMSEQEIDIDLDDLRNPYLEDEIPRLINTGELDDNNNSTDVWTKIDLNGTKLHTLFWTACNAYTKHVHKQAMKAIKKESVATHEWLRRELIEN</sequence>
<feature type="region of interest" description="Disordered" evidence="1">
    <location>
        <begin position="69"/>
        <end position="112"/>
    </location>
</feature>
<feature type="compositionally biased region" description="Acidic residues" evidence="1">
    <location>
        <begin position="91"/>
        <end position="112"/>
    </location>
</feature>
<keyword evidence="3" id="KW-1185">Reference proteome</keyword>
<reference evidence="2" key="1">
    <citation type="submission" date="2022-04" db="EMBL/GenBank/DDBJ databases">
        <title>Carnegiea gigantea Genome sequencing and assembly v2.</title>
        <authorList>
            <person name="Copetti D."/>
            <person name="Sanderson M.J."/>
            <person name="Burquez A."/>
            <person name="Wojciechowski M.F."/>
        </authorList>
    </citation>
    <scope>NUCLEOTIDE SEQUENCE</scope>
    <source>
        <strain evidence="2">SGP5-SGP5p</strain>
        <tissue evidence="2">Aerial part</tissue>
    </source>
</reference>
<organism evidence="2 3">
    <name type="scientific">Carnegiea gigantea</name>
    <dbReference type="NCBI Taxonomy" id="171969"/>
    <lineage>
        <taxon>Eukaryota</taxon>
        <taxon>Viridiplantae</taxon>
        <taxon>Streptophyta</taxon>
        <taxon>Embryophyta</taxon>
        <taxon>Tracheophyta</taxon>
        <taxon>Spermatophyta</taxon>
        <taxon>Magnoliopsida</taxon>
        <taxon>eudicotyledons</taxon>
        <taxon>Gunneridae</taxon>
        <taxon>Pentapetalae</taxon>
        <taxon>Caryophyllales</taxon>
        <taxon>Cactineae</taxon>
        <taxon>Cactaceae</taxon>
        <taxon>Cactoideae</taxon>
        <taxon>Echinocereeae</taxon>
        <taxon>Carnegiea</taxon>
    </lineage>
</organism>
<dbReference type="EMBL" id="JAKOGI010000059">
    <property type="protein sequence ID" value="KAJ8446115.1"/>
    <property type="molecule type" value="Genomic_DNA"/>
</dbReference>
<dbReference type="Proteomes" id="UP001153076">
    <property type="component" value="Unassembled WGS sequence"/>
</dbReference>
<comment type="caution">
    <text evidence="2">The sequence shown here is derived from an EMBL/GenBank/DDBJ whole genome shotgun (WGS) entry which is preliminary data.</text>
</comment>